<keyword evidence="5" id="KW-0732">Signal</keyword>
<protein>
    <submittedName>
        <fullName evidence="7">TlpA family protein disulfide reductase</fullName>
    </submittedName>
</protein>
<evidence type="ECO:0000313" key="8">
    <source>
        <dbReference type="Proteomes" id="UP000473699"/>
    </source>
</evidence>
<dbReference type="InterPro" id="IPR050553">
    <property type="entry name" value="Thioredoxin_ResA/DsbE_sf"/>
</dbReference>
<reference evidence="7 8" key="1">
    <citation type="submission" date="2019-08" db="EMBL/GenBank/DDBJ databases">
        <title>In-depth cultivation of the pig gut microbiome towards novel bacterial diversity and tailored functional studies.</title>
        <authorList>
            <person name="Wylensek D."/>
            <person name="Hitch T.C.A."/>
            <person name="Clavel T."/>
        </authorList>
    </citation>
    <scope>NUCLEOTIDE SEQUENCE [LARGE SCALE GENOMIC DNA]</scope>
    <source>
        <strain evidence="7 8">SM-530-WT-4B</strain>
    </source>
</reference>
<evidence type="ECO:0000259" key="6">
    <source>
        <dbReference type="PROSITE" id="PS51352"/>
    </source>
</evidence>
<evidence type="ECO:0000256" key="2">
    <source>
        <dbReference type="ARBA" id="ARBA00022748"/>
    </source>
</evidence>
<evidence type="ECO:0000313" key="7">
    <source>
        <dbReference type="EMBL" id="MST54974.1"/>
    </source>
</evidence>
<sequence length="171" mass="18775">MMKKFLLVVTVLAMMASSASAAKKIGAFKAADLEGAAHDEAIFRQAPLTMFNVWGTFCPPCLQEMPDLGRLAKEMAPQGVQIVGLLYDWFDMTGNKSDAQTKKAQTLIKRTGADYLHLLLDDGLAQYLGDFSAIPQTFFVNGRGEIVGEVTGARSAEQWREIIREMLAKAK</sequence>
<evidence type="ECO:0000256" key="3">
    <source>
        <dbReference type="ARBA" id="ARBA00023157"/>
    </source>
</evidence>
<dbReference type="AlphaFoldDB" id="A0A6L5Y9I9"/>
<gene>
    <name evidence="7" type="ORF">FYJ74_02765</name>
</gene>
<dbReference type="GO" id="GO:0017004">
    <property type="term" value="P:cytochrome complex assembly"/>
    <property type="evidence" value="ECO:0007669"/>
    <property type="project" value="UniProtKB-KW"/>
</dbReference>
<dbReference type="InterPro" id="IPR013766">
    <property type="entry name" value="Thioredoxin_domain"/>
</dbReference>
<comment type="subcellular location">
    <subcellularLocation>
        <location evidence="1">Cell envelope</location>
    </subcellularLocation>
</comment>
<feature type="signal peptide" evidence="5">
    <location>
        <begin position="1"/>
        <end position="21"/>
    </location>
</feature>
<accession>A0A6L5Y9I9</accession>
<dbReference type="CDD" id="cd02966">
    <property type="entry name" value="TlpA_like_family"/>
    <property type="match status" value="1"/>
</dbReference>
<dbReference type="InterPro" id="IPR013740">
    <property type="entry name" value="Redoxin"/>
</dbReference>
<dbReference type="RefSeq" id="WP_154528081.1">
    <property type="nucleotide sequence ID" value="NZ_JAXDZJ010000101.1"/>
</dbReference>
<feature type="chain" id="PRO_5027071759" evidence="5">
    <location>
        <begin position="22"/>
        <end position="171"/>
    </location>
</feature>
<dbReference type="Pfam" id="PF08534">
    <property type="entry name" value="Redoxin"/>
    <property type="match status" value="1"/>
</dbReference>
<keyword evidence="3" id="KW-1015">Disulfide bond</keyword>
<evidence type="ECO:0000256" key="1">
    <source>
        <dbReference type="ARBA" id="ARBA00004196"/>
    </source>
</evidence>
<dbReference type="PROSITE" id="PS51352">
    <property type="entry name" value="THIOREDOXIN_2"/>
    <property type="match status" value="1"/>
</dbReference>
<keyword evidence="2" id="KW-0201">Cytochrome c-type biogenesis</keyword>
<dbReference type="InterPro" id="IPR036249">
    <property type="entry name" value="Thioredoxin-like_sf"/>
</dbReference>
<dbReference type="Proteomes" id="UP000473699">
    <property type="component" value="Unassembled WGS sequence"/>
</dbReference>
<evidence type="ECO:0000256" key="4">
    <source>
        <dbReference type="ARBA" id="ARBA00023284"/>
    </source>
</evidence>
<dbReference type="PANTHER" id="PTHR42852:SF6">
    <property type="entry name" value="THIOL:DISULFIDE INTERCHANGE PROTEIN DSBE"/>
    <property type="match status" value="1"/>
</dbReference>
<keyword evidence="4" id="KW-0676">Redox-active center</keyword>
<dbReference type="GO" id="GO:0016491">
    <property type="term" value="F:oxidoreductase activity"/>
    <property type="evidence" value="ECO:0007669"/>
    <property type="project" value="InterPro"/>
</dbReference>
<dbReference type="SUPFAM" id="SSF52833">
    <property type="entry name" value="Thioredoxin-like"/>
    <property type="match status" value="1"/>
</dbReference>
<proteinExistence type="predicted"/>
<dbReference type="PANTHER" id="PTHR42852">
    <property type="entry name" value="THIOL:DISULFIDE INTERCHANGE PROTEIN DSBE"/>
    <property type="match status" value="1"/>
</dbReference>
<dbReference type="EMBL" id="VUNH01000002">
    <property type="protein sequence ID" value="MST54974.1"/>
    <property type="molecule type" value="Genomic_DNA"/>
</dbReference>
<feature type="domain" description="Thioredoxin" evidence="6">
    <location>
        <begin position="19"/>
        <end position="168"/>
    </location>
</feature>
<comment type="caution">
    <text evidence="7">The sequence shown here is derived from an EMBL/GenBank/DDBJ whole genome shotgun (WGS) entry which is preliminary data.</text>
</comment>
<name>A0A6L5Y9I9_9BACT</name>
<dbReference type="GO" id="GO:0030313">
    <property type="term" value="C:cell envelope"/>
    <property type="evidence" value="ECO:0007669"/>
    <property type="project" value="UniProtKB-SubCell"/>
</dbReference>
<organism evidence="7 8">
    <name type="scientific">Pyramidobacter porci</name>
    <dbReference type="NCBI Taxonomy" id="2605789"/>
    <lineage>
        <taxon>Bacteria</taxon>
        <taxon>Thermotogati</taxon>
        <taxon>Synergistota</taxon>
        <taxon>Synergistia</taxon>
        <taxon>Synergistales</taxon>
        <taxon>Dethiosulfovibrionaceae</taxon>
        <taxon>Pyramidobacter</taxon>
    </lineage>
</organism>
<evidence type="ECO:0000256" key="5">
    <source>
        <dbReference type="SAM" id="SignalP"/>
    </source>
</evidence>
<keyword evidence="8" id="KW-1185">Reference proteome</keyword>
<dbReference type="Gene3D" id="3.40.30.10">
    <property type="entry name" value="Glutaredoxin"/>
    <property type="match status" value="1"/>
</dbReference>